<dbReference type="GeneID" id="25319337"/>
<feature type="transmembrane region" description="Helical" evidence="9">
    <location>
        <begin position="81"/>
        <end position="101"/>
    </location>
</feature>
<evidence type="ECO:0000256" key="7">
    <source>
        <dbReference type="ARBA" id="ARBA00023180"/>
    </source>
</evidence>
<feature type="transmembrane region" description="Helical" evidence="9">
    <location>
        <begin position="348"/>
        <end position="370"/>
    </location>
</feature>
<keyword evidence="7" id="KW-0325">Glycoprotein</keyword>
<dbReference type="NCBIfam" id="TIGR00879">
    <property type="entry name" value="SP"/>
    <property type="match status" value="1"/>
</dbReference>
<evidence type="ECO:0000256" key="2">
    <source>
        <dbReference type="ARBA" id="ARBA00010992"/>
    </source>
</evidence>
<dbReference type="PANTHER" id="PTHR48022">
    <property type="entry name" value="PLASTIDIC GLUCOSE TRANSPORTER 4"/>
    <property type="match status" value="1"/>
</dbReference>
<gene>
    <name evidence="11" type="ORF">T310_7061</name>
</gene>
<dbReference type="InterPro" id="IPR005828">
    <property type="entry name" value="MFS_sugar_transport-like"/>
</dbReference>
<evidence type="ECO:0000256" key="3">
    <source>
        <dbReference type="ARBA" id="ARBA00022448"/>
    </source>
</evidence>
<dbReference type="RefSeq" id="XP_013325587.1">
    <property type="nucleotide sequence ID" value="XM_013470133.1"/>
</dbReference>
<dbReference type="Proteomes" id="UP000053958">
    <property type="component" value="Unassembled WGS sequence"/>
</dbReference>
<feature type="transmembrane region" description="Helical" evidence="9">
    <location>
        <begin position="451"/>
        <end position="471"/>
    </location>
</feature>
<dbReference type="PRINTS" id="PR00171">
    <property type="entry name" value="SUGRTRNSPORT"/>
</dbReference>
<dbReference type="InterPro" id="IPR003663">
    <property type="entry name" value="Sugar/inositol_transpt"/>
</dbReference>
<feature type="transmembrane region" description="Helical" evidence="9">
    <location>
        <begin position="133"/>
        <end position="154"/>
    </location>
</feature>
<dbReference type="STRING" id="1408163.A0A0F4YLH9"/>
<feature type="transmembrane region" description="Helical" evidence="9">
    <location>
        <begin position="416"/>
        <end position="439"/>
    </location>
</feature>
<keyword evidence="12" id="KW-1185">Reference proteome</keyword>
<keyword evidence="3 8" id="KW-0813">Transport</keyword>
<sequence length="605" mass="66353">MTCLASILGKIHLRPPAGVPGSAVPAILVGHFVALGGILFGYDTGNINGILAMQQWKDSFSTGYINPITGLPDITAGQKSLIVSILSAGTFFGALFAAPAADRIGRRWGLIAANAVFILGVTLQTAASAIPLFVVGRFLAGYGVGMLSTLIPLYQSETAPKWIRGFIVGAYQFAITVGLFLAAIVDNATKDRNDTGSYRIPLAVQAAWSLLLMAGMITLPETPRYLIKRNRLDAAARSLARLRRLPVNSPHLAELADIAQHHERELNLGGNTYLDCFRGNLGKRLATGCLLQAFQQLTGVNFIFYYGTSFFQTAGMRNAFTITVITNVVNMASTIPGLWMVEKWGRRPLLLFGGTGMAICQLIVASVGTALKEDPVANKASVAFLCMYIFFFACSWGPVVWVVPGEIYTLKVRAKALSMSTASNWLVNWGLAYAIPYMIDAGPGNLNLQAKVFFIWGGCCVVASVFVWFMVYETKGLSLEQVDELYAAVSKAWESKHFVPRPQSYTGRPRTWSSNKSRLTTTGYTCHVEAMHSPTPDDDRNRRVMVGKASHRFDYDDQRPFRFDDRRAFPYEDRPGRKAKKTLEAKDSNYSIIIAKLILVSSSDE</sequence>
<evidence type="ECO:0000256" key="1">
    <source>
        <dbReference type="ARBA" id="ARBA00004141"/>
    </source>
</evidence>
<dbReference type="InterPro" id="IPR036259">
    <property type="entry name" value="MFS_trans_sf"/>
</dbReference>
<feature type="transmembrane region" description="Helical" evidence="9">
    <location>
        <begin position="197"/>
        <end position="219"/>
    </location>
</feature>
<name>A0A0F4YLH9_RASE3</name>
<feature type="transmembrane region" description="Helical" evidence="9">
    <location>
        <begin position="108"/>
        <end position="127"/>
    </location>
</feature>
<dbReference type="PROSITE" id="PS50850">
    <property type="entry name" value="MFS"/>
    <property type="match status" value="1"/>
</dbReference>
<dbReference type="GO" id="GO:0010255">
    <property type="term" value="P:glucose mediated signaling pathway"/>
    <property type="evidence" value="ECO:0007669"/>
    <property type="project" value="UniProtKB-ARBA"/>
</dbReference>
<dbReference type="PROSITE" id="PS00216">
    <property type="entry name" value="SUGAR_TRANSPORT_1"/>
    <property type="match status" value="2"/>
</dbReference>
<keyword evidence="6 9" id="KW-0472">Membrane</keyword>
<evidence type="ECO:0000256" key="9">
    <source>
        <dbReference type="SAM" id="Phobius"/>
    </source>
</evidence>
<dbReference type="SUPFAM" id="SSF103473">
    <property type="entry name" value="MFS general substrate transporter"/>
    <property type="match status" value="1"/>
</dbReference>
<evidence type="ECO:0000256" key="8">
    <source>
        <dbReference type="RuleBase" id="RU003346"/>
    </source>
</evidence>
<evidence type="ECO:0000313" key="11">
    <source>
        <dbReference type="EMBL" id="KKA18975.1"/>
    </source>
</evidence>
<feature type="transmembrane region" description="Helical" evidence="9">
    <location>
        <begin position="319"/>
        <end position="341"/>
    </location>
</feature>
<dbReference type="FunFam" id="1.20.1250.20:FF:000115">
    <property type="entry name" value="High-affinity glucose transporter"/>
    <property type="match status" value="1"/>
</dbReference>
<protein>
    <submittedName>
        <fullName evidence="11">Xylose transporter</fullName>
    </submittedName>
</protein>
<evidence type="ECO:0000256" key="4">
    <source>
        <dbReference type="ARBA" id="ARBA00022692"/>
    </source>
</evidence>
<evidence type="ECO:0000256" key="6">
    <source>
        <dbReference type="ARBA" id="ARBA00023136"/>
    </source>
</evidence>
<dbReference type="OrthoDB" id="5141738at2759"/>
<keyword evidence="4 9" id="KW-0812">Transmembrane</keyword>
<organism evidence="11 12">
    <name type="scientific">Rasamsonia emersonii (strain ATCC 16479 / CBS 393.64 / IMI 116815)</name>
    <dbReference type="NCBI Taxonomy" id="1408163"/>
    <lineage>
        <taxon>Eukaryota</taxon>
        <taxon>Fungi</taxon>
        <taxon>Dikarya</taxon>
        <taxon>Ascomycota</taxon>
        <taxon>Pezizomycotina</taxon>
        <taxon>Eurotiomycetes</taxon>
        <taxon>Eurotiomycetidae</taxon>
        <taxon>Eurotiales</taxon>
        <taxon>Trichocomaceae</taxon>
        <taxon>Rasamsonia</taxon>
    </lineage>
</organism>
<reference evidence="11 12" key="1">
    <citation type="submission" date="2015-04" db="EMBL/GenBank/DDBJ databases">
        <authorList>
            <person name="Heijne W.H."/>
            <person name="Fedorova N.D."/>
            <person name="Nierman W.C."/>
            <person name="Vollebregt A.W."/>
            <person name="Zhao Z."/>
            <person name="Wu L."/>
            <person name="Kumar M."/>
            <person name="Stam H."/>
            <person name="van den Berg M.A."/>
            <person name="Pel H.J."/>
        </authorList>
    </citation>
    <scope>NUCLEOTIDE SEQUENCE [LARGE SCALE GENOMIC DNA]</scope>
    <source>
        <strain evidence="11 12">CBS 393.64</strain>
    </source>
</reference>
<dbReference type="InterPro" id="IPR050360">
    <property type="entry name" value="MFS_Sugar_Transporters"/>
</dbReference>
<accession>A0A0F4YLH9</accession>
<dbReference type="GO" id="GO:0005351">
    <property type="term" value="F:carbohydrate:proton symporter activity"/>
    <property type="evidence" value="ECO:0007669"/>
    <property type="project" value="TreeGrafter"/>
</dbReference>
<comment type="subcellular location">
    <subcellularLocation>
        <location evidence="1">Membrane</location>
        <topology evidence="1">Multi-pass membrane protein</topology>
    </subcellularLocation>
</comment>
<proteinExistence type="inferred from homology"/>
<comment type="similarity">
    <text evidence="2 8">Belongs to the major facilitator superfamily. Sugar transporter (TC 2.A.1.1) family.</text>
</comment>
<feature type="transmembrane region" description="Helical" evidence="9">
    <location>
        <begin position="382"/>
        <end position="404"/>
    </location>
</feature>
<dbReference type="CDD" id="cd17356">
    <property type="entry name" value="MFS_HXT"/>
    <property type="match status" value="1"/>
</dbReference>
<feature type="transmembrane region" description="Helical" evidence="9">
    <location>
        <begin position="285"/>
        <end position="307"/>
    </location>
</feature>
<keyword evidence="5 9" id="KW-1133">Transmembrane helix</keyword>
<evidence type="ECO:0000256" key="5">
    <source>
        <dbReference type="ARBA" id="ARBA00022989"/>
    </source>
</evidence>
<dbReference type="GO" id="GO:0005886">
    <property type="term" value="C:plasma membrane"/>
    <property type="evidence" value="ECO:0007669"/>
    <property type="project" value="UniProtKB-ARBA"/>
</dbReference>
<dbReference type="EMBL" id="LASV01000397">
    <property type="protein sequence ID" value="KKA18975.1"/>
    <property type="molecule type" value="Genomic_DNA"/>
</dbReference>
<dbReference type="Pfam" id="PF00083">
    <property type="entry name" value="Sugar_tr"/>
    <property type="match status" value="1"/>
</dbReference>
<evidence type="ECO:0000313" key="12">
    <source>
        <dbReference type="Proteomes" id="UP000053958"/>
    </source>
</evidence>
<dbReference type="InterPro" id="IPR020846">
    <property type="entry name" value="MFS_dom"/>
</dbReference>
<feature type="domain" description="Major facilitator superfamily (MFS) profile" evidence="10">
    <location>
        <begin position="29"/>
        <end position="475"/>
    </location>
</feature>
<evidence type="ECO:0000259" key="10">
    <source>
        <dbReference type="PROSITE" id="PS50850"/>
    </source>
</evidence>
<dbReference type="GO" id="GO:0005536">
    <property type="term" value="F:D-glucose binding"/>
    <property type="evidence" value="ECO:0007669"/>
    <property type="project" value="UniProtKB-ARBA"/>
</dbReference>
<feature type="transmembrane region" description="Helical" evidence="9">
    <location>
        <begin position="21"/>
        <end position="42"/>
    </location>
</feature>
<dbReference type="PANTHER" id="PTHR48022:SF17">
    <property type="entry name" value="HEXOSE TRANSPORTER"/>
    <property type="match status" value="1"/>
</dbReference>
<comment type="caution">
    <text evidence="11">The sequence shown here is derived from an EMBL/GenBank/DDBJ whole genome shotgun (WGS) entry which is preliminary data.</text>
</comment>
<dbReference type="InterPro" id="IPR005829">
    <property type="entry name" value="Sugar_transporter_CS"/>
</dbReference>
<dbReference type="Gene3D" id="1.20.1250.20">
    <property type="entry name" value="MFS general substrate transporter like domains"/>
    <property type="match status" value="1"/>
</dbReference>
<dbReference type="AlphaFoldDB" id="A0A0F4YLH9"/>
<feature type="transmembrane region" description="Helical" evidence="9">
    <location>
        <begin position="166"/>
        <end position="185"/>
    </location>
</feature>